<evidence type="ECO:0000256" key="5">
    <source>
        <dbReference type="SAM" id="Phobius"/>
    </source>
</evidence>
<dbReference type="InterPro" id="IPR036890">
    <property type="entry name" value="HATPase_C_sf"/>
</dbReference>
<proteinExistence type="predicted"/>
<evidence type="ECO:0000256" key="4">
    <source>
        <dbReference type="SAM" id="MobiDB-lite"/>
    </source>
</evidence>
<evidence type="ECO:0000313" key="7">
    <source>
        <dbReference type="EMBL" id="SFB25285.1"/>
    </source>
</evidence>
<evidence type="ECO:0000259" key="6">
    <source>
        <dbReference type="Pfam" id="PF07730"/>
    </source>
</evidence>
<dbReference type="Gene3D" id="1.20.5.1930">
    <property type="match status" value="1"/>
</dbReference>
<feature type="transmembrane region" description="Helical" evidence="5">
    <location>
        <begin position="178"/>
        <end position="196"/>
    </location>
</feature>
<feature type="transmembrane region" description="Helical" evidence="5">
    <location>
        <begin position="107"/>
        <end position="123"/>
    </location>
</feature>
<keyword evidence="5" id="KW-0472">Membrane</keyword>
<feature type="transmembrane region" description="Helical" evidence="5">
    <location>
        <begin position="48"/>
        <end position="69"/>
    </location>
</feature>
<dbReference type="GO" id="GO:0000155">
    <property type="term" value="F:phosphorelay sensor kinase activity"/>
    <property type="evidence" value="ECO:0007669"/>
    <property type="project" value="InterPro"/>
</dbReference>
<keyword evidence="2 7" id="KW-0418">Kinase</keyword>
<gene>
    <name evidence="7" type="ORF">SAMN05216266_10713</name>
</gene>
<feature type="transmembrane region" description="Helical" evidence="5">
    <location>
        <begin position="75"/>
        <end position="95"/>
    </location>
</feature>
<dbReference type="Gene3D" id="3.30.565.10">
    <property type="entry name" value="Histidine kinase-like ATPase, C-terminal domain"/>
    <property type="match status" value="1"/>
</dbReference>
<feature type="compositionally biased region" description="Polar residues" evidence="4">
    <location>
        <begin position="21"/>
        <end position="31"/>
    </location>
</feature>
<keyword evidence="5" id="KW-0812">Transmembrane</keyword>
<name>A0A1I0ZI12_9PSEU</name>
<dbReference type="AlphaFoldDB" id="A0A1I0ZI12"/>
<dbReference type="InterPro" id="IPR011712">
    <property type="entry name" value="Sig_transdc_His_kin_sub3_dim/P"/>
</dbReference>
<sequence>MGQANEGADSSVQMRERNEPNGVTAQPTVSERSPYVPESLLTPMAPRLASIVVALTFTGIGALAVTRVLIATDSFWPQVLSVVYLAALLTLQLGYFSRPGVSLTPPVSYLALLGQACLVYLPLLQFGKIWLGLPGFLAGSVLLALPPKAAIPLFALIVASVATIDTSVGPIFESVPYTVLYAVVSTMVTALVVFGLSRLSRLIGKLDASRDELARLAVADERLRFARDLHDLLGLSLSAITLKSELAKRLMADDPARTSQEIDEILLMSRKALGDVRSVASGYRELSLDEECRSAKGVLTAADVRVSVERRATTLPAAVGTVLATVLREAVTNVLRHSKAKWCVITVCTDDEVVRMEVVNDGVSRAPDSARSEPGGGSGIDNLSHRVALLGGELEAHTGQDGRHLLRATIPLDAGEVDPASRAMGLRGGRTPVR</sequence>
<dbReference type="GO" id="GO:0046983">
    <property type="term" value="F:protein dimerization activity"/>
    <property type="evidence" value="ECO:0007669"/>
    <property type="project" value="InterPro"/>
</dbReference>
<reference evidence="8" key="1">
    <citation type="submission" date="2016-10" db="EMBL/GenBank/DDBJ databases">
        <authorList>
            <person name="Varghese N."/>
            <person name="Submissions S."/>
        </authorList>
    </citation>
    <scope>NUCLEOTIDE SEQUENCE [LARGE SCALE GENOMIC DNA]</scope>
    <source>
        <strain evidence="8">CGMCC 4.3568</strain>
    </source>
</reference>
<feature type="region of interest" description="Disordered" evidence="4">
    <location>
        <begin position="1"/>
        <end position="31"/>
    </location>
</feature>
<dbReference type="Pfam" id="PF07730">
    <property type="entry name" value="HisKA_3"/>
    <property type="match status" value="1"/>
</dbReference>
<evidence type="ECO:0000256" key="1">
    <source>
        <dbReference type="ARBA" id="ARBA00022679"/>
    </source>
</evidence>
<evidence type="ECO:0000256" key="2">
    <source>
        <dbReference type="ARBA" id="ARBA00022777"/>
    </source>
</evidence>
<keyword evidence="1" id="KW-0808">Transferase</keyword>
<dbReference type="InterPro" id="IPR050482">
    <property type="entry name" value="Sensor_HK_TwoCompSys"/>
</dbReference>
<evidence type="ECO:0000313" key="8">
    <source>
        <dbReference type="Proteomes" id="UP000243799"/>
    </source>
</evidence>
<dbReference type="GO" id="GO:0016020">
    <property type="term" value="C:membrane"/>
    <property type="evidence" value="ECO:0007669"/>
    <property type="project" value="InterPro"/>
</dbReference>
<dbReference type="CDD" id="cd16917">
    <property type="entry name" value="HATPase_UhpB-NarQ-NarX-like"/>
    <property type="match status" value="1"/>
</dbReference>
<dbReference type="PANTHER" id="PTHR24421:SF63">
    <property type="entry name" value="SENSOR HISTIDINE KINASE DESK"/>
    <property type="match status" value="1"/>
</dbReference>
<accession>A0A1I0ZI12</accession>
<protein>
    <submittedName>
        <fullName evidence="7">Two-component system, NarL family, sensor histidine kinase DesK</fullName>
    </submittedName>
</protein>
<dbReference type="PANTHER" id="PTHR24421">
    <property type="entry name" value="NITRATE/NITRITE SENSOR PROTEIN NARX-RELATED"/>
    <property type="match status" value="1"/>
</dbReference>
<evidence type="ECO:0000256" key="3">
    <source>
        <dbReference type="ARBA" id="ARBA00023012"/>
    </source>
</evidence>
<feature type="domain" description="Signal transduction histidine kinase subgroup 3 dimerisation and phosphoacceptor" evidence="6">
    <location>
        <begin position="221"/>
        <end position="285"/>
    </location>
</feature>
<dbReference type="STRING" id="490629.SAMN05216266_10713"/>
<dbReference type="EMBL" id="FOKG01000007">
    <property type="protein sequence ID" value="SFB25285.1"/>
    <property type="molecule type" value="Genomic_DNA"/>
</dbReference>
<keyword evidence="5" id="KW-1133">Transmembrane helix</keyword>
<keyword evidence="8" id="KW-1185">Reference proteome</keyword>
<keyword evidence="3" id="KW-0902">Two-component regulatory system</keyword>
<organism evidence="7 8">
    <name type="scientific">Amycolatopsis marina</name>
    <dbReference type="NCBI Taxonomy" id="490629"/>
    <lineage>
        <taxon>Bacteria</taxon>
        <taxon>Bacillati</taxon>
        <taxon>Actinomycetota</taxon>
        <taxon>Actinomycetes</taxon>
        <taxon>Pseudonocardiales</taxon>
        <taxon>Pseudonocardiaceae</taxon>
        <taxon>Amycolatopsis</taxon>
    </lineage>
</organism>
<dbReference type="Proteomes" id="UP000243799">
    <property type="component" value="Unassembled WGS sequence"/>
</dbReference>
<dbReference type="SUPFAM" id="SSF55874">
    <property type="entry name" value="ATPase domain of HSP90 chaperone/DNA topoisomerase II/histidine kinase"/>
    <property type="match status" value="1"/>
</dbReference>